<keyword evidence="1" id="KW-1133">Transmembrane helix</keyword>
<dbReference type="PANTHER" id="PTHR38848">
    <property type="entry name" value="G-PROTEIN COUPLED RECEPTORS FAMILY 3 PROFILE DOMAIN-CONTAINING PROTEIN"/>
    <property type="match status" value="1"/>
</dbReference>
<dbReference type="PANTHER" id="PTHR38848:SF3">
    <property type="entry name" value="G-PROTEIN COUPLED RECEPTORS FAMILY 3 PROFILE DOMAIN-CONTAINING PROTEIN"/>
    <property type="match status" value="1"/>
</dbReference>
<keyword evidence="1" id="KW-0472">Membrane</keyword>
<dbReference type="Proteomes" id="UP001152049">
    <property type="component" value="Unassembled WGS sequence"/>
</dbReference>
<accession>A0A9W8S4W1</accession>
<dbReference type="OrthoDB" id="3210850at2759"/>
<evidence type="ECO:0000313" key="3">
    <source>
        <dbReference type="Proteomes" id="UP001152049"/>
    </source>
</evidence>
<dbReference type="EMBL" id="JAOQAZ010000008">
    <property type="protein sequence ID" value="KAJ4264360.1"/>
    <property type="molecule type" value="Genomic_DNA"/>
</dbReference>
<comment type="caution">
    <text evidence="2">The sequence shown here is derived from an EMBL/GenBank/DDBJ whole genome shotgun (WGS) entry which is preliminary data.</text>
</comment>
<gene>
    <name evidence="2" type="ORF">NW762_005558</name>
</gene>
<feature type="transmembrane region" description="Helical" evidence="1">
    <location>
        <begin position="18"/>
        <end position="38"/>
    </location>
</feature>
<keyword evidence="3" id="KW-1185">Reference proteome</keyword>
<evidence type="ECO:0000313" key="2">
    <source>
        <dbReference type="EMBL" id="KAJ4264360.1"/>
    </source>
</evidence>
<evidence type="ECO:0000256" key="1">
    <source>
        <dbReference type="SAM" id="Phobius"/>
    </source>
</evidence>
<proteinExistence type="predicted"/>
<organism evidence="2 3">
    <name type="scientific">Fusarium torreyae</name>
    <dbReference type="NCBI Taxonomy" id="1237075"/>
    <lineage>
        <taxon>Eukaryota</taxon>
        <taxon>Fungi</taxon>
        <taxon>Dikarya</taxon>
        <taxon>Ascomycota</taxon>
        <taxon>Pezizomycotina</taxon>
        <taxon>Sordariomycetes</taxon>
        <taxon>Hypocreomycetidae</taxon>
        <taxon>Hypocreales</taxon>
        <taxon>Nectriaceae</taxon>
        <taxon>Fusarium</taxon>
    </lineage>
</organism>
<keyword evidence="1" id="KW-0812">Transmembrane</keyword>
<sequence length="81" mass="8993">MEHGQCIIGMKTVALLPLLAADVVVNIYLTSLFLIPLKSLYSFNKSLPRSQSHFRLRNAALRTFIGSCCTLLSSAAYEFLN</sequence>
<protein>
    <submittedName>
        <fullName evidence="2">Uncharacterized protein</fullName>
    </submittedName>
</protein>
<name>A0A9W8S4W1_9HYPO</name>
<dbReference type="AlphaFoldDB" id="A0A9W8S4W1"/>
<reference evidence="2" key="1">
    <citation type="submission" date="2022-09" db="EMBL/GenBank/DDBJ databases">
        <title>Fusarium specimens isolated from Avocado Roots.</title>
        <authorList>
            <person name="Stajich J."/>
            <person name="Roper C."/>
            <person name="Heimlech-Rivalta G."/>
        </authorList>
    </citation>
    <scope>NUCLEOTIDE SEQUENCE</scope>
    <source>
        <strain evidence="2">CF00136</strain>
    </source>
</reference>